<protein>
    <submittedName>
        <fullName evidence="1">Uncharacterized protein</fullName>
    </submittedName>
</protein>
<organism evidence="1 2">
    <name type="scientific">Caerostris extrusa</name>
    <name type="common">Bark spider</name>
    <name type="synonym">Caerostris bankana</name>
    <dbReference type="NCBI Taxonomy" id="172846"/>
    <lineage>
        <taxon>Eukaryota</taxon>
        <taxon>Metazoa</taxon>
        <taxon>Ecdysozoa</taxon>
        <taxon>Arthropoda</taxon>
        <taxon>Chelicerata</taxon>
        <taxon>Arachnida</taxon>
        <taxon>Araneae</taxon>
        <taxon>Araneomorphae</taxon>
        <taxon>Entelegynae</taxon>
        <taxon>Araneoidea</taxon>
        <taxon>Araneidae</taxon>
        <taxon>Caerostris</taxon>
    </lineage>
</organism>
<comment type="caution">
    <text evidence="1">The sequence shown here is derived from an EMBL/GenBank/DDBJ whole genome shotgun (WGS) entry which is preliminary data.</text>
</comment>
<name>A0AAV4PHN1_CAEEX</name>
<dbReference type="EMBL" id="BPLR01004516">
    <property type="protein sequence ID" value="GIX95429.1"/>
    <property type="molecule type" value="Genomic_DNA"/>
</dbReference>
<accession>A0AAV4PHN1</accession>
<evidence type="ECO:0000313" key="1">
    <source>
        <dbReference type="EMBL" id="GIX95429.1"/>
    </source>
</evidence>
<sequence length="140" mass="16036">MIKRFAGGGGGGVDLHPELHASNDIFDLSVFNFYETPALSYSWFCRKCFSFKSHYQKRALNVSSCKPTIAALEISISFDGKHLKPVYYIKGESEEFSIAAGLKFLSWSRFQRRSRSHLKLVLQRCLPCPKDQQFHCYSPM</sequence>
<dbReference type="AlphaFoldDB" id="A0AAV4PHN1"/>
<evidence type="ECO:0000313" key="2">
    <source>
        <dbReference type="Proteomes" id="UP001054945"/>
    </source>
</evidence>
<gene>
    <name evidence="1" type="ORF">CEXT_280801</name>
</gene>
<proteinExistence type="predicted"/>
<dbReference type="Proteomes" id="UP001054945">
    <property type="component" value="Unassembled WGS sequence"/>
</dbReference>
<keyword evidence="2" id="KW-1185">Reference proteome</keyword>
<reference evidence="1 2" key="1">
    <citation type="submission" date="2021-06" db="EMBL/GenBank/DDBJ databases">
        <title>Caerostris extrusa draft genome.</title>
        <authorList>
            <person name="Kono N."/>
            <person name="Arakawa K."/>
        </authorList>
    </citation>
    <scope>NUCLEOTIDE SEQUENCE [LARGE SCALE GENOMIC DNA]</scope>
</reference>